<reference evidence="3 4" key="1">
    <citation type="submission" date="2021-06" db="EMBL/GenBank/DDBJ databases">
        <authorList>
            <person name="Palmer J.M."/>
        </authorList>
    </citation>
    <scope>NUCLEOTIDE SEQUENCE [LARGE SCALE GENOMIC DNA]</scope>
    <source>
        <strain evidence="4">if_2019</strain>
        <tissue evidence="3">Muscle</tissue>
    </source>
</reference>
<dbReference type="InterPro" id="IPR003961">
    <property type="entry name" value="FN3_dom"/>
</dbReference>
<evidence type="ECO:0000259" key="2">
    <source>
        <dbReference type="PROSITE" id="PS50853"/>
    </source>
</evidence>
<dbReference type="SUPFAM" id="SSF49265">
    <property type="entry name" value="Fibronectin type III"/>
    <property type="match status" value="1"/>
</dbReference>
<keyword evidence="4" id="KW-1185">Reference proteome</keyword>
<sequence length="185" mass="20267">PLPESEYNSSPETVGYRLRVWRTDGDGEDRTEDVKSGVRTTDTTIEGLSPWTHYQVQIQAFNSIGPGLWSQTVAARTTESAPSGSPANVNAEAVSSSRIMLTWSSLPEAQRNGVIIGYKVLYQENDSDGPPTVRVIEGDRNLTLLLGSLQKYTMYALQVLAYTRIGDGPPSSPVLLRTKEDGTNY</sequence>
<evidence type="ECO:0000313" key="4">
    <source>
        <dbReference type="Proteomes" id="UP001482620"/>
    </source>
</evidence>
<feature type="domain" description="Fibronectin type-III" evidence="2">
    <location>
        <begin position="1"/>
        <end position="80"/>
    </location>
</feature>
<name>A0ABV0SQ30_9TELE</name>
<dbReference type="PROSITE" id="PS50853">
    <property type="entry name" value="FN3"/>
    <property type="match status" value="2"/>
</dbReference>
<keyword evidence="1" id="KW-0677">Repeat</keyword>
<gene>
    <name evidence="3" type="ORF">ILYODFUR_029094</name>
</gene>
<accession>A0ABV0SQ30</accession>
<dbReference type="PANTHER" id="PTHR13817:SF166">
    <property type="entry name" value="NEURONAL IGCAM-RELATED"/>
    <property type="match status" value="1"/>
</dbReference>
<evidence type="ECO:0000313" key="3">
    <source>
        <dbReference type="EMBL" id="MEQ2222699.1"/>
    </source>
</evidence>
<dbReference type="EMBL" id="JAHRIQ010004089">
    <property type="protein sequence ID" value="MEQ2222699.1"/>
    <property type="molecule type" value="Genomic_DNA"/>
</dbReference>
<dbReference type="SMART" id="SM00060">
    <property type="entry name" value="FN3"/>
    <property type="match status" value="2"/>
</dbReference>
<dbReference type="InterPro" id="IPR050964">
    <property type="entry name" value="Striated_Muscle_Regulatory"/>
</dbReference>
<evidence type="ECO:0000256" key="1">
    <source>
        <dbReference type="ARBA" id="ARBA00022737"/>
    </source>
</evidence>
<dbReference type="Pfam" id="PF00041">
    <property type="entry name" value="fn3"/>
    <property type="match status" value="2"/>
</dbReference>
<dbReference type="Proteomes" id="UP001482620">
    <property type="component" value="Unassembled WGS sequence"/>
</dbReference>
<dbReference type="PANTHER" id="PTHR13817">
    <property type="entry name" value="TITIN"/>
    <property type="match status" value="1"/>
</dbReference>
<feature type="non-terminal residue" evidence="3">
    <location>
        <position position="1"/>
    </location>
</feature>
<dbReference type="CDD" id="cd00063">
    <property type="entry name" value="FN3"/>
    <property type="match status" value="2"/>
</dbReference>
<comment type="caution">
    <text evidence="3">The sequence shown here is derived from an EMBL/GenBank/DDBJ whole genome shotgun (WGS) entry which is preliminary data.</text>
</comment>
<dbReference type="Gene3D" id="2.60.40.10">
    <property type="entry name" value="Immunoglobulins"/>
    <property type="match status" value="2"/>
</dbReference>
<protein>
    <recommendedName>
        <fullName evidence="2">Fibronectin type-III domain-containing protein</fullName>
    </recommendedName>
</protein>
<dbReference type="InterPro" id="IPR013783">
    <property type="entry name" value="Ig-like_fold"/>
</dbReference>
<feature type="domain" description="Fibronectin type-III" evidence="2">
    <location>
        <begin position="85"/>
        <end position="181"/>
    </location>
</feature>
<organism evidence="3 4">
    <name type="scientific">Ilyodon furcidens</name>
    <name type="common">goldbreast splitfin</name>
    <dbReference type="NCBI Taxonomy" id="33524"/>
    <lineage>
        <taxon>Eukaryota</taxon>
        <taxon>Metazoa</taxon>
        <taxon>Chordata</taxon>
        <taxon>Craniata</taxon>
        <taxon>Vertebrata</taxon>
        <taxon>Euteleostomi</taxon>
        <taxon>Actinopterygii</taxon>
        <taxon>Neopterygii</taxon>
        <taxon>Teleostei</taxon>
        <taxon>Neoteleostei</taxon>
        <taxon>Acanthomorphata</taxon>
        <taxon>Ovalentaria</taxon>
        <taxon>Atherinomorphae</taxon>
        <taxon>Cyprinodontiformes</taxon>
        <taxon>Goodeidae</taxon>
        <taxon>Ilyodon</taxon>
    </lineage>
</organism>
<proteinExistence type="predicted"/>
<dbReference type="InterPro" id="IPR036116">
    <property type="entry name" value="FN3_sf"/>
</dbReference>